<dbReference type="PANTHER" id="PTHR30502">
    <property type="entry name" value="2-KETO-3-DEOXY-L-RHAMNONATE ALDOLASE"/>
    <property type="match status" value="1"/>
</dbReference>
<keyword evidence="2" id="KW-0479">Metal-binding</keyword>
<evidence type="ECO:0000256" key="2">
    <source>
        <dbReference type="ARBA" id="ARBA00022723"/>
    </source>
</evidence>
<proteinExistence type="inferred from homology"/>
<dbReference type="InterPro" id="IPR050251">
    <property type="entry name" value="HpcH-HpaI_aldolase"/>
</dbReference>
<protein>
    <submittedName>
        <fullName evidence="5">2,4-dihydroxyhept-2-enedioate aldolase</fullName>
    </submittedName>
</protein>
<dbReference type="InterPro" id="IPR012689">
    <property type="entry name" value="HpaI"/>
</dbReference>
<accession>A0A1H6ZNL6</accession>
<dbReference type="InterPro" id="IPR005000">
    <property type="entry name" value="Aldolase/citrate-lyase_domain"/>
</dbReference>
<evidence type="ECO:0000256" key="1">
    <source>
        <dbReference type="ARBA" id="ARBA00005568"/>
    </source>
</evidence>
<dbReference type="SUPFAM" id="SSF51621">
    <property type="entry name" value="Phosphoenolpyruvate/pyruvate domain"/>
    <property type="match status" value="1"/>
</dbReference>
<evidence type="ECO:0000256" key="3">
    <source>
        <dbReference type="ARBA" id="ARBA00023239"/>
    </source>
</evidence>
<sequence>MLRGVTPLLHNSFKAALRRGEPQIGLWLGLASPYTAEICAGAGFDWLLIDAEHAPNNVRSVLAQLQALAAYPVRPVVRPPVGETHLIKQYLDLGVQTLVIPMVETAEQARALVQATRYPPQGVRGVGSALARASRWNGVPNYLHAANGEICLIVQLESKSALEHLDDILGVEGVDGVFIGPADLSASLGHLGDPGHPEVTQAIEGALRRIVASGKGAGILSSDPALSQRYLDLGCTFVAVGVDTSLLASAARHLAQRFKGRAAAEPQAGSVY</sequence>
<gene>
    <name evidence="5" type="ORF">SAMN04488058_11055</name>
</gene>
<dbReference type="GO" id="GO:0005737">
    <property type="term" value="C:cytoplasm"/>
    <property type="evidence" value="ECO:0007669"/>
    <property type="project" value="TreeGrafter"/>
</dbReference>
<name>A0A1H6ZNL6_9DEIO</name>
<reference evidence="6" key="1">
    <citation type="submission" date="2016-10" db="EMBL/GenBank/DDBJ databases">
        <authorList>
            <person name="Varghese N."/>
            <person name="Submissions S."/>
        </authorList>
    </citation>
    <scope>NUCLEOTIDE SEQUENCE [LARGE SCALE GENOMIC DNA]</scope>
    <source>
        <strain evidence="6">CGMCC 1.10218</strain>
    </source>
</reference>
<dbReference type="InterPro" id="IPR015813">
    <property type="entry name" value="Pyrv/PenolPyrv_kinase-like_dom"/>
</dbReference>
<keyword evidence="6" id="KW-1185">Reference proteome</keyword>
<dbReference type="GO" id="GO:0046872">
    <property type="term" value="F:metal ion binding"/>
    <property type="evidence" value="ECO:0007669"/>
    <property type="project" value="UniProtKB-KW"/>
</dbReference>
<evidence type="ECO:0000313" key="6">
    <source>
        <dbReference type="Proteomes" id="UP000199223"/>
    </source>
</evidence>
<dbReference type="RefSeq" id="WP_092264767.1">
    <property type="nucleotide sequence ID" value="NZ_FNZA01000010.1"/>
</dbReference>
<dbReference type="Gene3D" id="3.20.20.60">
    <property type="entry name" value="Phosphoenolpyruvate-binding domains"/>
    <property type="match status" value="1"/>
</dbReference>
<evidence type="ECO:0000259" key="4">
    <source>
        <dbReference type="Pfam" id="PF03328"/>
    </source>
</evidence>
<evidence type="ECO:0000313" key="5">
    <source>
        <dbReference type="EMBL" id="SEJ54266.1"/>
    </source>
</evidence>
<dbReference type="EMBL" id="FNZA01000010">
    <property type="protein sequence ID" value="SEJ54266.1"/>
    <property type="molecule type" value="Genomic_DNA"/>
</dbReference>
<dbReference type="GO" id="GO:0016832">
    <property type="term" value="F:aldehyde-lyase activity"/>
    <property type="evidence" value="ECO:0007669"/>
    <property type="project" value="TreeGrafter"/>
</dbReference>
<dbReference type="Proteomes" id="UP000199223">
    <property type="component" value="Unassembled WGS sequence"/>
</dbReference>
<dbReference type="Pfam" id="PF03328">
    <property type="entry name" value="HpcH_HpaI"/>
    <property type="match status" value="1"/>
</dbReference>
<feature type="domain" description="HpcH/HpaI aldolase/citrate lyase" evidence="4">
    <location>
        <begin position="23"/>
        <end position="249"/>
    </location>
</feature>
<dbReference type="STRING" id="856736.SAMN04488058_11055"/>
<dbReference type="FunFam" id="3.20.20.60:FF:000004">
    <property type="entry name" value="5-keto-4-deoxy-D-glucarate aldolase"/>
    <property type="match status" value="1"/>
</dbReference>
<dbReference type="OrthoDB" id="86160at2"/>
<dbReference type="AlphaFoldDB" id="A0A1H6ZNL6"/>
<dbReference type="NCBIfam" id="TIGR02311">
    <property type="entry name" value="HpaI"/>
    <property type="match status" value="1"/>
</dbReference>
<dbReference type="PANTHER" id="PTHR30502:SF0">
    <property type="entry name" value="PHOSPHOENOLPYRUVATE CARBOXYLASE FAMILY PROTEIN"/>
    <property type="match status" value="1"/>
</dbReference>
<comment type="similarity">
    <text evidence="1">Belongs to the HpcH/HpaI aldolase family.</text>
</comment>
<dbReference type="InterPro" id="IPR040442">
    <property type="entry name" value="Pyrv_kinase-like_dom_sf"/>
</dbReference>
<keyword evidence="3" id="KW-0456">Lyase</keyword>
<organism evidence="5 6">
    <name type="scientific">Deinococcus reticulitermitis</name>
    <dbReference type="NCBI Taxonomy" id="856736"/>
    <lineage>
        <taxon>Bacteria</taxon>
        <taxon>Thermotogati</taxon>
        <taxon>Deinococcota</taxon>
        <taxon>Deinococci</taxon>
        <taxon>Deinococcales</taxon>
        <taxon>Deinococcaceae</taxon>
        <taxon>Deinococcus</taxon>
    </lineage>
</organism>
<dbReference type="GO" id="GO:0010124">
    <property type="term" value="P:phenylacetate catabolic process"/>
    <property type="evidence" value="ECO:0007669"/>
    <property type="project" value="InterPro"/>
</dbReference>